<keyword evidence="2" id="KW-0001">2Fe-2S</keyword>
<dbReference type="PROSITE" id="PS00197">
    <property type="entry name" value="2FE2S_FER_1"/>
    <property type="match status" value="1"/>
</dbReference>
<keyword evidence="6" id="KW-0411">Iron-sulfur</keyword>
<name>A0ABV7REP6_9NEIS</name>
<keyword evidence="10" id="KW-1185">Reference proteome</keyword>
<evidence type="ECO:0000256" key="6">
    <source>
        <dbReference type="ARBA" id="ARBA00023014"/>
    </source>
</evidence>
<keyword evidence="4" id="KW-0560">Oxidoreductase</keyword>
<dbReference type="PROSITE" id="PS51085">
    <property type="entry name" value="2FE2S_FER_2"/>
    <property type="match status" value="1"/>
</dbReference>
<dbReference type="InterPro" id="IPR001433">
    <property type="entry name" value="OxRdtase_FAD/NAD-bd"/>
</dbReference>
<evidence type="ECO:0000256" key="2">
    <source>
        <dbReference type="ARBA" id="ARBA00022714"/>
    </source>
</evidence>
<dbReference type="InterPro" id="IPR017927">
    <property type="entry name" value="FAD-bd_FR_type"/>
</dbReference>
<dbReference type="PANTHER" id="PTHR47354">
    <property type="entry name" value="NADH OXIDOREDUCTASE HCR"/>
    <property type="match status" value="1"/>
</dbReference>
<dbReference type="Gene3D" id="3.40.50.80">
    <property type="entry name" value="Nucleotide-binding domain of ferredoxin-NADP reductase (FNR) module"/>
    <property type="match status" value="1"/>
</dbReference>
<gene>
    <name evidence="9" type="ORF">ACFOLG_11355</name>
</gene>
<organism evidence="9 10">
    <name type="scientific">Vogesella facilis</name>
    <dbReference type="NCBI Taxonomy" id="1655232"/>
    <lineage>
        <taxon>Bacteria</taxon>
        <taxon>Pseudomonadati</taxon>
        <taxon>Pseudomonadota</taxon>
        <taxon>Betaproteobacteria</taxon>
        <taxon>Neisseriales</taxon>
        <taxon>Chromobacteriaceae</taxon>
        <taxon>Vogesella</taxon>
    </lineage>
</organism>
<evidence type="ECO:0000313" key="9">
    <source>
        <dbReference type="EMBL" id="MFC3532781.1"/>
    </source>
</evidence>
<evidence type="ECO:0000256" key="1">
    <source>
        <dbReference type="ARBA" id="ARBA00022630"/>
    </source>
</evidence>
<dbReference type="InterPro" id="IPR039261">
    <property type="entry name" value="FNR_nucleotide-bd"/>
</dbReference>
<keyword evidence="5" id="KW-0408">Iron</keyword>
<keyword evidence="1" id="KW-0285">Flavoprotein</keyword>
<dbReference type="InterPro" id="IPR036010">
    <property type="entry name" value="2Fe-2S_ferredoxin-like_sf"/>
</dbReference>
<dbReference type="Pfam" id="PF00175">
    <property type="entry name" value="NAD_binding_1"/>
    <property type="match status" value="1"/>
</dbReference>
<dbReference type="SUPFAM" id="SSF63380">
    <property type="entry name" value="Riboflavin synthase domain-like"/>
    <property type="match status" value="1"/>
</dbReference>
<reference evidence="10" key="1">
    <citation type="journal article" date="2019" name="Int. J. Syst. Evol. Microbiol.">
        <title>The Global Catalogue of Microorganisms (GCM) 10K type strain sequencing project: providing services to taxonomists for standard genome sequencing and annotation.</title>
        <authorList>
            <consortium name="The Broad Institute Genomics Platform"/>
            <consortium name="The Broad Institute Genome Sequencing Center for Infectious Disease"/>
            <person name="Wu L."/>
            <person name="Ma J."/>
        </authorList>
    </citation>
    <scope>NUCLEOTIDE SEQUENCE [LARGE SCALE GENOMIC DNA]</scope>
    <source>
        <strain evidence="10">KCTC 42742</strain>
    </source>
</reference>
<protein>
    <submittedName>
        <fullName evidence="9">PDR/VanB family oxidoreductase</fullName>
    </submittedName>
</protein>
<keyword evidence="3" id="KW-0479">Metal-binding</keyword>
<sequence length="319" mass="34237">MSTRSTQIEVQVTCMRLEAEGVMSLELQAPDRSPLPSWTPGAHIDLVLPSATVRQYSLCGDPQDSRRYRIAVLLEAAGRGGSREVHTALRVGQRLTIGGPRNAFELQAADSYLFVAGGIGITPLLPMIRQAERSGAHWLLLYGGRARQSMAFVAELAAYGDDKVRILPADEAGMLDLDAIVKLAASGMHTYSCGPAGLLNALEARFAAEELASRLHIERFAAAPPAANVQAGELTVVLARSGRELAIPADKSILHALRDAGHCVPSSCEQGVCGMCETRVLCGEPDHRDMLLTEQERASGKVMMLCVSRARTPTLTLDL</sequence>
<comment type="caution">
    <text evidence="9">The sequence shown here is derived from an EMBL/GenBank/DDBJ whole genome shotgun (WGS) entry which is preliminary data.</text>
</comment>
<dbReference type="InterPro" id="IPR001041">
    <property type="entry name" value="2Fe-2S_ferredoxin-type"/>
</dbReference>
<dbReference type="PANTHER" id="PTHR47354:SF1">
    <property type="entry name" value="CARNITINE MONOOXYGENASE REDUCTASE SUBUNIT"/>
    <property type="match status" value="1"/>
</dbReference>
<dbReference type="EMBL" id="JBHRXN010000031">
    <property type="protein sequence ID" value="MFC3532781.1"/>
    <property type="molecule type" value="Genomic_DNA"/>
</dbReference>
<feature type="domain" description="2Fe-2S ferredoxin-type" evidence="7">
    <location>
        <begin position="232"/>
        <end position="319"/>
    </location>
</feature>
<evidence type="ECO:0000259" key="8">
    <source>
        <dbReference type="PROSITE" id="PS51384"/>
    </source>
</evidence>
<evidence type="ECO:0000256" key="3">
    <source>
        <dbReference type="ARBA" id="ARBA00022723"/>
    </source>
</evidence>
<evidence type="ECO:0000256" key="4">
    <source>
        <dbReference type="ARBA" id="ARBA00023002"/>
    </source>
</evidence>
<proteinExistence type="predicted"/>
<dbReference type="Gene3D" id="3.10.20.30">
    <property type="match status" value="1"/>
</dbReference>
<dbReference type="InterPro" id="IPR012675">
    <property type="entry name" value="Beta-grasp_dom_sf"/>
</dbReference>
<dbReference type="Pfam" id="PF00111">
    <property type="entry name" value="Fer2"/>
    <property type="match status" value="1"/>
</dbReference>
<feature type="domain" description="FAD-binding FR-type" evidence="8">
    <location>
        <begin position="5"/>
        <end position="107"/>
    </location>
</feature>
<dbReference type="InterPro" id="IPR050415">
    <property type="entry name" value="MRET"/>
</dbReference>
<dbReference type="SUPFAM" id="SSF52343">
    <property type="entry name" value="Ferredoxin reductase-like, C-terminal NADP-linked domain"/>
    <property type="match status" value="1"/>
</dbReference>
<dbReference type="RefSeq" id="WP_386091807.1">
    <property type="nucleotide sequence ID" value="NZ_JBHRXN010000031.1"/>
</dbReference>
<dbReference type="CDD" id="cd00207">
    <property type="entry name" value="fer2"/>
    <property type="match status" value="1"/>
</dbReference>
<dbReference type="Gene3D" id="2.40.30.10">
    <property type="entry name" value="Translation factors"/>
    <property type="match status" value="1"/>
</dbReference>
<evidence type="ECO:0000256" key="5">
    <source>
        <dbReference type="ARBA" id="ARBA00023004"/>
    </source>
</evidence>
<evidence type="ECO:0000259" key="7">
    <source>
        <dbReference type="PROSITE" id="PS51085"/>
    </source>
</evidence>
<dbReference type="PROSITE" id="PS51384">
    <property type="entry name" value="FAD_FR"/>
    <property type="match status" value="1"/>
</dbReference>
<dbReference type="InterPro" id="IPR017938">
    <property type="entry name" value="Riboflavin_synthase-like_b-brl"/>
</dbReference>
<dbReference type="CDD" id="cd06185">
    <property type="entry name" value="PDR_like"/>
    <property type="match status" value="1"/>
</dbReference>
<dbReference type="PRINTS" id="PR00409">
    <property type="entry name" value="PHDIOXRDTASE"/>
</dbReference>
<dbReference type="Proteomes" id="UP001595741">
    <property type="component" value="Unassembled WGS sequence"/>
</dbReference>
<accession>A0ABV7REP6</accession>
<dbReference type="SUPFAM" id="SSF54292">
    <property type="entry name" value="2Fe-2S ferredoxin-like"/>
    <property type="match status" value="1"/>
</dbReference>
<evidence type="ECO:0000313" key="10">
    <source>
        <dbReference type="Proteomes" id="UP001595741"/>
    </source>
</evidence>
<dbReference type="InterPro" id="IPR006058">
    <property type="entry name" value="2Fe2S_fd_BS"/>
</dbReference>